<dbReference type="KEGG" id="ntp:CRH09_34975"/>
<gene>
    <name evidence="1" type="ORF">CRH09_34975</name>
</gene>
<evidence type="ECO:0000313" key="1">
    <source>
        <dbReference type="EMBL" id="ATL70606.1"/>
    </source>
</evidence>
<proteinExistence type="predicted"/>
<dbReference type="Proteomes" id="UP000221961">
    <property type="component" value="Chromosome"/>
</dbReference>
<organism evidence="1 2">
    <name type="scientific">Nocardia terpenica</name>
    <dbReference type="NCBI Taxonomy" id="455432"/>
    <lineage>
        <taxon>Bacteria</taxon>
        <taxon>Bacillati</taxon>
        <taxon>Actinomycetota</taxon>
        <taxon>Actinomycetes</taxon>
        <taxon>Mycobacteriales</taxon>
        <taxon>Nocardiaceae</taxon>
        <taxon>Nocardia</taxon>
    </lineage>
</organism>
<name>A0A291RSS1_9NOCA</name>
<dbReference type="EMBL" id="CP023778">
    <property type="protein sequence ID" value="ATL70606.1"/>
    <property type="molecule type" value="Genomic_DNA"/>
</dbReference>
<sequence length="82" mass="8782">MDDDRVRELIAGYEGGATMYELGDRFGIDLRWASAVGVSGVNQRPIVCGGEGVSSDCWCARGILVEEVWGGGICRARVRSSS</sequence>
<accession>A0A291RSS1</accession>
<reference evidence="1 2" key="1">
    <citation type="submission" date="2017-10" db="EMBL/GenBank/DDBJ databases">
        <title>Comparative genomics between pathogenic Norcardia.</title>
        <authorList>
            <person name="Zeng L."/>
        </authorList>
    </citation>
    <scope>NUCLEOTIDE SEQUENCE [LARGE SCALE GENOMIC DNA]</scope>
    <source>
        <strain evidence="1 2">NC_YFY_NT001</strain>
    </source>
</reference>
<dbReference type="AlphaFoldDB" id="A0A291RSS1"/>
<protein>
    <submittedName>
        <fullName evidence="1">Uncharacterized protein</fullName>
    </submittedName>
</protein>
<evidence type="ECO:0000313" key="2">
    <source>
        <dbReference type="Proteomes" id="UP000221961"/>
    </source>
</evidence>